<evidence type="ECO:0000313" key="16">
    <source>
        <dbReference type="Proteomes" id="UP000034462"/>
    </source>
</evidence>
<evidence type="ECO:0000313" key="15">
    <source>
        <dbReference type="EMBL" id="KKU92974.1"/>
    </source>
</evidence>
<comment type="subcellular location">
    <subcellularLocation>
        <location evidence="2">Cell membrane</location>
        <topology evidence="2">Multi-pass membrane protein</topology>
    </subcellularLocation>
</comment>
<evidence type="ECO:0000256" key="7">
    <source>
        <dbReference type="ARBA" id="ARBA00022723"/>
    </source>
</evidence>
<protein>
    <submittedName>
        <fullName evidence="15">Peptidase M50</fullName>
    </submittedName>
</protein>
<gene>
    <name evidence="15" type="ORF">UY25_C0004G0014</name>
</gene>
<dbReference type="InterPro" id="IPR052348">
    <property type="entry name" value="Metallopeptidase_M50B"/>
</dbReference>
<dbReference type="GO" id="GO:0046872">
    <property type="term" value="F:metal ion binding"/>
    <property type="evidence" value="ECO:0007669"/>
    <property type="project" value="UniProtKB-KW"/>
</dbReference>
<dbReference type="GO" id="GO:0005886">
    <property type="term" value="C:plasma membrane"/>
    <property type="evidence" value="ECO:0007669"/>
    <property type="project" value="UniProtKB-SubCell"/>
</dbReference>
<dbReference type="Pfam" id="PF02163">
    <property type="entry name" value="Peptidase_M50"/>
    <property type="match status" value="1"/>
</dbReference>
<feature type="transmembrane region" description="Helical" evidence="13">
    <location>
        <begin position="177"/>
        <end position="197"/>
    </location>
</feature>
<evidence type="ECO:0000256" key="4">
    <source>
        <dbReference type="ARBA" id="ARBA00022475"/>
    </source>
</evidence>
<evidence type="ECO:0000256" key="13">
    <source>
        <dbReference type="SAM" id="Phobius"/>
    </source>
</evidence>
<comment type="caution">
    <text evidence="15">The sequence shown here is derived from an EMBL/GenBank/DDBJ whole genome shotgun (WGS) entry which is preliminary data.</text>
</comment>
<keyword evidence="11" id="KW-0482">Metalloprotease</keyword>
<evidence type="ECO:0000256" key="11">
    <source>
        <dbReference type="ARBA" id="ARBA00023049"/>
    </source>
</evidence>
<comment type="cofactor">
    <cofactor evidence="1">
        <name>Zn(2+)</name>
        <dbReference type="ChEBI" id="CHEBI:29105"/>
    </cofactor>
</comment>
<keyword evidence="7" id="KW-0479">Metal-binding</keyword>
<evidence type="ECO:0000256" key="12">
    <source>
        <dbReference type="ARBA" id="ARBA00023136"/>
    </source>
</evidence>
<feature type="transmembrane region" description="Helical" evidence="13">
    <location>
        <begin position="132"/>
        <end position="156"/>
    </location>
</feature>
<dbReference type="PANTHER" id="PTHR35864">
    <property type="entry name" value="ZINC METALLOPROTEASE MJ0611-RELATED"/>
    <property type="match status" value="1"/>
</dbReference>
<keyword evidence="4" id="KW-1003">Cell membrane</keyword>
<keyword evidence="12 13" id="KW-0472">Membrane</keyword>
<keyword evidence="9" id="KW-0862">Zinc</keyword>
<evidence type="ECO:0000256" key="3">
    <source>
        <dbReference type="ARBA" id="ARBA00007931"/>
    </source>
</evidence>
<name>A0A837IQL6_9BACT</name>
<evidence type="ECO:0000256" key="8">
    <source>
        <dbReference type="ARBA" id="ARBA00022801"/>
    </source>
</evidence>
<evidence type="ECO:0000256" key="1">
    <source>
        <dbReference type="ARBA" id="ARBA00001947"/>
    </source>
</evidence>
<evidence type="ECO:0000256" key="10">
    <source>
        <dbReference type="ARBA" id="ARBA00022989"/>
    </source>
</evidence>
<comment type="similarity">
    <text evidence="3">Belongs to the peptidase M50B family.</text>
</comment>
<reference evidence="15 16" key="1">
    <citation type="journal article" date="2015" name="Nature">
        <title>rRNA introns, odd ribosomes, and small enigmatic genomes across a large radiation of phyla.</title>
        <authorList>
            <person name="Brown C.T."/>
            <person name="Hug L.A."/>
            <person name="Thomas B.C."/>
            <person name="Sharon I."/>
            <person name="Castelle C.J."/>
            <person name="Singh A."/>
            <person name="Wilkins M.J."/>
            <person name="Williams K.H."/>
            <person name="Banfield J.F."/>
        </authorList>
    </citation>
    <scope>NUCLEOTIDE SEQUENCE [LARGE SCALE GENOMIC DNA]</scope>
</reference>
<dbReference type="InterPro" id="IPR008915">
    <property type="entry name" value="Peptidase_M50"/>
</dbReference>
<dbReference type="InterPro" id="IPR044537">
    <property type="entry name" value="Rip2-like"/>
</dbReference>
<dbReference type="EMBL" id="LCPH01000004">
    <property type="protein sequence ID" value="KKU92974.1"/>
    <property type="molecule type" value="Genomic_DNA"/>
</dbReference>
<proteinExistence type="inferred from homology"/>
<evidence type="ECO:0000256" key="9">
    <source>
        <dbReference type="ARBA" id="ARBA00022833"/>
    </source>
</evidence>
<keyword evidence="8" id="KW-0378">Hydrolase</keyword>
<evidence type="ECO:0000259" key="14">
    <source>
        <dbReference type="Pfam" id="PF02163"/>
    </source>
</evidence>
<keyword evidence="10 13" id="KW-1133">Transmembrane helix</keyword>
<dbReference type="AlphaFoldDB" id="A0A837IQL6"/>
<dbReference type="GO" id="GO:0006508">
    <property type="term" value="P:proteolysis"/>
    <property type="evidence" value="ECO:0007669"/>
    <property type="project" value="UniProtKB-KW"/>
</dbReference>
<organism evidence="15 16">
    <name type="scientific">Candidatus Yanofskybacteria bacterium GW2011_GWC1_48_11</name>
    <dbReference type="NCBI Taxonomy" id="1619027"/>
    <lineage>
        <taxon>Bacteria</taxon>
        <taxon>Candidatus Yanofskyibacteriota</taxon>
    </lineage>
</organism>
<sequence length="210" mass="23197">MFEGMDIASALFFLAILLLSVILHEIAHGYMALSLGDPTAKNAGRLTLNPIPHIDPIGSIAVPLLLVLFGSPILFGWAKPVPVNPYNLRDRKYGAAKVSFAGPGANLAIALFFGLLLRFFSGPIAEILPGVIPLFVGIVYLNLVLAIFNLLPIPPLDGSHILFDFLPPSLASMRGFLLRYGLFILLFFIFFLFRYLFPFIDWLFRMIAGF</sequence>
<evidence type="ECO:0000256" key="6">
    <source>
        <dbReference type="ARBA" id="ARBA00022692"/>
    </source>
</evidence>
<keyword evidence="5" id="KW-0645">Protease</keyword>
<feature type="domain" description="Peptidase M50" evidence="14">
    <location>
        <begin position="130"/>
        <end position="187"/>
    </location>
</feature>
<dbReference type="GO" id="GO:0008237">
    <property type="term" value="F:metallopeptidase activity"/>
    <property type="evidence" value="ECO:0007669"/>
    <property type="project" value="UniProtKB-KW"/>
</dbReference>
<evidence type="ECO:0000256" key="5">
    <source>
        <dbReference type="ARBA" id="ARBA00022670"/>
    </source>
</evidence>
<feature type="transmembrane region" description="Helical" evidence="13">
    <location>
        <begin position="98"/>
        <end position="120"/>
    </location>
</feature>
<accession>A0A837IQL6</accession>
<dbReference type="CDD" id="cd06158">
    <property type="entry name" value="S2P-M50_like_1"/>
    <property type="match status" value="1"/>
</dbReference>
<keyword evidence="6 13" id="KW-0812">Transmembrane</keyword>
<feature type="transmembrane region" description="Helical" evidence="13">
    <location>
        <begin position="60"/>
        <end position="78"/>
    </location>
</feature>
<evidence type="ECO:0000256" key="2">
    <source>
        <dbReference type="ARBA" id="ARBA00004651"/>
    </source>
</evidence>
<dbReference type="Proteomes" id="UP000034462">
    <property type="component" value="Unassembled WGS sequence"/>
</dbReference>
<dbReference type="PANTHER" id="PTHR35864:SF1">
    <property type="entry name" value="ZINC METALLOPROTEASE YWHC-RELATED"/>
    <property type="match status" value="1"/>
</dbReference>